<feature type="compositionally biased region" description="Polar residues" evidence="1">
    <location>
        <begin position="202"/>
        <end position="212"/>
    </location>
</feature>
<feature type="compositionally biased region" description="Pro residues" evidence="1">
    <location>
        <begin position="265"/>
        <end position="275"/>
    </location>
</feature>
<sequence>MSGDAATYPSTREAPSSDTGPTGSPPAASATAFPPPGPTTTSTSGSASTSTRSRFYTTSSSRPFSRSALQRQSVHTLPSIKHLQHGFAKMGLLAESSSRPSVQGSGPAVRRRKSGGVLQPVENITEGDEAGADVLDELGPQPDRPEVDLRMPWERSDAAKATPVLKDAEQLRAEAIKALDAVCGCWSISPSPSRPNRRPSSTAMSRAPSTASDIAPLSPIDGPPPPSQPDALPLIPTLLATTTLAVRAIQALAVSLPAHSHPRSGAPPPSPPQPHPLDVSTAARPRTSLALPLSVGAGSSSGAGASRLLGVAKGREGEGEDALVGLRRTSLDVLGMLRDLEARYRLPGIREVSAEAETTATYSADVDLPALAREGEVVERWVRVVESELERSEAVGAGAGVGARRRSGGGTAGGEGEGDDVAGEEEALPEWASETGWEDGLARAHAVTCAHAPAAQHPLPDPAVSRDAFLDALSDGTLLCHSFNSILRQSPLSRPWGFIPSSSIHVFPPAALAQSAGMERTASAASATSDGGERVGSTFRRAENLAQWSAALKHRYAHPLPPSFDPRAIAARKPDVDWRGMLAEAVTAWGTVAAREAREVWAARRGSGAGEQGAAGTGEGR</sequence>
<evidence type="ECO:0000313" key="3">
    <source>
        <dbReference type="Proteomes" id="UP000311382"/>
    </source>
</evidence>
<evidence type="ECO:0000313" key="2">
    <source>
        <dbReference type="EMBL" id="TNY24603.1"/>
    </source>
</evidence>
<feature type="compositionally biased region" description="Low complexity" evidence="1">
    <location>
        <begin position="39"/>
        <end position="68"/>
    </location>
</feature>
<proteinExistence type="predicted"/>
<dbReference type="AlphaFoldDB" id="A0A5C5G662"/>
<feature type="region of interest" description="Disordered" evidence="1">
    <location>
        <begin position="187"/>
        <end position="233"/>
    </location>
</feature>
<dbReference type="EMBL" id="SOZI01000002">
    <property type="protein sequence ID" value="TNY24603.1"/>
    <property type="molecule type" value="Genomic_DNA"/>
</dbReference>
<evidence type="ECO:0008006" key="4">
    <source>
        <dbReference type="Google" id="ProtNLM"/>
    </source>
</evidence>
<feature type="region of interest" description="Disordered" evidence="1">
    <location>
        <begin position="91"/>
        <end position="148"/>
    </location>
</feature>
<dbReference type="STRING" id="5288.A0A5C5G662"/>
<feature type="region of interest" description="Disordered" evidence="1">
    <location>
        <begin position="258"/>
        <end position="280"/>
    </location>
</feature>
<feature type="region of interest" description="Disordered" evidence="1">
    <location>
        <begin position="395"/>
        <end position="431"/>
    </location>
</feature>
<comment type="caution">
    <text evidence="2">The sequence shown here is derived from an EMBL/GenBank/DDBJ whole genome shotgun (WGS) entry which is preliminary data.</text>
</comment>
<protein>
    <recommendedName>
        <fullName evidence="4">Calponin-homology (CH) domain-containing protein</fullName>
    </recommendedName>
</protein>
<feature type="compositionally biased region" description="Acidic residues" evidence="1">
    <location>
        <begin position="125"/>
        <end position="136"/>
    </location>
</feature>
<dbReference type="Proteomes" id="UP000311382">
    <property type="component" value="Unassembled WGS sequence"/>
</dbReference>
<feature type="compositionally biased region" description="Low complexity" evidence="1">
    <location>
        <begin position="16"/>
        <end position="32"/>
    </location>
</feature>
<dbReference type="PANTHER" id="PTHR38702">
    <property type="entry name" value="CALPONIN-HOMOLOGY (CH) DOMAIN-CONTAINING PROTEIN"/>
    <property type="match status" value="1"/>
</dbReference>
<feature type="compositionally biased region" description="Polar residues" evidence="1">
    <location>
        <begin position="95"/>
        <end position="104"/>
    </location>
</feature>
<feature type="region of interest" description="Disordered" evidence="1">
    <location>
        <begin position="1"/>
        <end position="76"/>
    </location>
</feature>
<reference evidence="2 3" key="1">
    <citation type="submission" date="2019-03" db="EMBL/GenBank/DDBJ databases">
        <title>Rhodosporidium diobovatum UCD-FST 08-225 genome sequencing, assembly, and annotation.</title>
        <authorList>
            <person name="Fakankun I.U."/>
            <person name="Fristensky B."/>
            <person name="Levin D.B."/>
        </authorList>
    </citation>
    <scope>NUCLEOTIDE SEQUENCE [LARGE SCALE GENOMIC DNA]</scope>
    <source>
        <strain evidence="2 3">UCD-FST 08-225</strain>
    </source>
</reference>
<keyword evidence="3" id="KW-1185">Reference proteome</keyword>
<accession>A0A5C5G662</accession>
<dbReference type="PANTHER" id="PTHR38702:SF1">
    <property type="entry name" value="CALPONIN-HOMOLOGY (CH) DOMAIN-CONTAINING PROTEIN"/>
    <property type="match status" value="1"/>
</dbReference>
<feature type="compositionally biased region" description="Acidic residues" evidence="1">
    <location>
        <begin position="416"/>
        <end position="428"/>
    </location>
</feature>
<evidence type="ECO:0000256" key="1">
    <source>
        <dbReference type="SAM" id="MobiDB-lite"/>
    </source>
</evidence>
<gene>
    <name evidence="2" type="ORF">DMC30DRAFT_114382</name>
</gene>
<dbReference type="OrthoDB" id="2534759at2759"/>
<name>A0A5C5G662_9BASI</name>
<organism evidence="2 3">
    <name type="scientific">Rhodotorula diobovata</name>
    <dbReference type="NCBI Taxonomy" id="5288"/>
    <lineage>
        <taxon>Eukaryota</taxon>
        <taxon>Fungi</taxon>
        <taxon>Dikarya</taxon>
        <taxon>Basidiomycota</taxon>
        <taxon>Pucciniomycotina</taxon>
        <taxon>Microbotryomycetes</taxon>
        <taxon>Sporidiobolales</taxon>
        <taxon>Sporidiobolaceae</taxon>
        <taxon>Rhodotorula</taxon>
    </lineage>
</organism>